<sequence>MTSIAVAFVHGVEIDDPGFAARPAAMLRAAFARAAGMSRTDADDALVVEAVNWAPHIEQRQRELFARMYSEEGARTFFDGQLERLVKRLNAGRAGALAPLAGWLLLPFLPGIPGLRGLRGPRGLRYPGARWLMLHFGGDIIAYDRQRNEANYVAAHESLARALARLAEKAGDAAPLCVLAHSFGSVLVSDYVYDQQETLRGRKLVPDRVRAAMGTSALARGETLAWLYTMGSPLALWSLRYPDATLDKPIDFPGPDIAGRRTALQSEWVNFHDPDDVAAYPLRPLGPAYEQQVTMDRAIEVRGPWPPFQTPLVHPFYWTDGTLMEAVGRSLAKGWRHLNP</sequence>
<dbReference type="InterPro" id="IPR029058">
    <property type="entry name" value="AB_hydrolase_fold"/>
</dbReference>
<evidence type="ECO:0008006" key="3">
    <source>
        <dbReference type="Google" id="ProtNLM"/>
    </source>
</evidence>
<proteinExistence type="predicted"/>
<evidence type="ECO:0000313" key="1">
    <source>
        <dbReference type="EMBL" id="AQZ65299.1"/>
    </source>
</evidence>
<name>A0A1V0A564_9ACTN</name>
<evidence type="ECO:0000313" key="2">
    <source>
        <dbReference type="Proteomes" id="UP000190797"/>
    </source>
</evidence>
<dbReference type="KEGG" id="noa:BKM31_31070"/>
<protein>
    <recommendedName>
        <fullName evidence="3">Alpha/beta hydrolase</fullName>
    </recommendedName>
</protein>
<dbReference type="EMBL" id="CP017717">
    <property type="protein sequence ID" value="AQZ65299.1"/>
    <property type="molecule type" value="Genomic_DNA"/>
</dbReference>
<keyword evidence="2" id="KW-1185">Reference proteome</keyword>
<dbReference type="AlphaFoldDB" id="A0A1V0A564"/>
<dbReference type="RefSeq" id="WP_080041551.1">
    <property type="nucleotide sequence ID" value="NZ_CP017717.1"/>
</dbReference>
<accession>A0A1V0A564</accession>
<gene>
    <name evidence="1" type="ORF">BKM31_31070</name>
</gene>
<dbReference type="STRING" id="1909395.BKM31_31070"/>
<dbReference type="Proteomes" id="UP000190797">
    <property type="component" value="Chromosome"/>
</dbReference>
<reference evidence="2" key="1">
    <citation type="journal article" date="2017" name="Med. Chem. Commun.">
        <title>Nonomuraea sp. ATCC 55076 harbours the largest actinomycete chromosome to date and the kistamicin biosynthetic gene cluster.</title>
        <authorList>
            <person name="Nazari B."/>
            <person name="Forneris C.C."/>
            <person name="Gibson M.I."/>
            <person name="Moon K."/>
            <person name="Schramma K.R."/>
            <person name="Seyedsayamdost M.R."/>
        </authorList>
    </citation>
    <scope>NUCLEOTIDE SEQUENCE [LARGE SCALE GENOMIC DNA]</scope>
    <source>
        <strain evidence="2">ATCC 55076</strain>
    </source>
</reference>
<organism evidence="1 2">
    <name type="scientific">[Actinomadura] parvosata subsp. kistnae</name>
    <dbReference type="NCBI Taxonomy" id="1909395"/>
    <lineage>
        <taxon>Bacteria</taxon>
        <taxon>Bacillati</taxon>
        <taxon>Actinomycetota</taxon>
        <taxon>Actinomycetes</taxon>
        <taxon>Streptosporangiales</taxon>
        <taxon>Streptosporangiaceae</taxon>
        <taxon>Nonomuraea</taxon>
    </lineage>
</organism>
<dbReference type="SUPFAM" id="SSF53474">
    <property type="entry name" value="alpha/beta-Hydrolases"/>
    <property type="match status" value="1"/>
</dbReference>
<dbReference type="OrthoDB" id="3483116at2"/>